<keyword evidence="3" id="KW-0997">Cell inner membrane</keyword>
<feature type="transmembrane region" description="Helical" evidence="11">
    <location>
        <begin position="154"/>
        <end position="177"/>
    </location>
</feature>
<evidence type="ECO:0000256" key="3">
    <source>
        <dbReference type="ARBA" id="ARBA00022519"/>
    </source>
</evidence>
<dbReference type="Pfam" id="PF08019">
    <property type="entry name" value="EptA_B_N"/>
    <property type="match status" value="1"/>
</dbReference>
<sequence>MVIMPTFNIKPFSYLQLVFLLAAYFALPLNLPVYAQLAHIFNQSTSLDWGFALSIPLFFLFALNFIFQIFSWPYLFKPFFAVLLVLSALISFAGFQYGVIVDQDMLVNVLETDRGEAGSYLTIYSVLWLLGFGLVPALALLFTPIRPEKSALRFLMKKGLSMLVSVVVIGVIAGLYYQNYSSVGRNNSSLKKMIIPTHFLYSSFGLVKQRYFTEPMVYQEIGQDAQQKPSAVRQATQKPTLVFFVLGETARVQNYQYLGYPRDTNAYTAPFQPIFFKDVASCGTATAVSVPCMFSNMNRQNFDRSRADNQDNVLDILQRAGISLLWKENDGGDKNVAKNIPLKELARDNREGICDGDTCYDIAMLENLDQEIATQQGNRMIFMHFIGSHGPTYFKRYPKEMAVYQPDCPRADIENCSVEQIVNTYDNTIRYSDYVMSQLLAKLDSLQDRYNTALIYISDHGESLGENGLFLHGMPYSLAPEYQTRVPLLIWMSSGFSQSKGIDVECLRSNSELPYAHQNLFHSLLGVMDVSTKAYQANLDLFAKCRTSQS</sequence>
<evidence type="ECO:0000256" key="11">
    <source>
        <dbReference type="SAM" id="Phobius"/>
    </source>
</evidence>
<reference evidence="14 16" key="2">
    <citation type="submission" date="2019-09" db="EMBL/GenBank/DDBJ databases">
        <authorList>
            <person name="Kritzky A."/>
            <person name="Schelkanova E.Y."/>
            <person name="Alkhova Z.V."/>
            <person name="Smirnova N.I."/>
        </authorList>
    </citation>
    <scope>NUCLEOTIDE SEQUENCE [LARGE SCALE GENOMIC DNA]</scope>
    <source>
        <strain evidence="14 16">M1526</strain>
    </source>
</reference>
<evidence type="ECO:0000256" key="2">
    <source>
        <dbReference type="ARBA" id="ARBA00022475"/>
    </source>
</evidence>
<comment type="caution">
    <text evidence="15">The sequence shown here is derived from an EMBL/GenBank/DDBJ whole genome shotgun (WGS) entry which is preliminary data.</text>
</comment>
<comment type="subcellular location">
    <subcellularLocation>
        <location evidence="1">Cell inner membrane</location>
        <topology evidence="1">Multi-pass membrane protein</topology>
    </subcellularLocation>
</comment>
<evidence type="ECO:0000313" key="17">
    <source>
        <dbReference type="Proteomes" id="UP000471242"/>
    </source>
</evidence>
<feature type="domain" description="Sulfatase N-terminal" evidence="12">
    <location>
        <begin position="242"/>
        <end position="530"/>
    </location>
</feature>
<evidence type="ECO:0000256" key="5">
    <source>
        <dbReference type="ARBA" id="ARBA00022692"/>
    </source>
</evidence>
<keyword evidence="6 11" id="KW-1133">Transmembrane helix</keyword>
<dbReference type="NCBIfam" id="NF028537">
    <property type="entry name" value="P_eth_NH2_trans"/>
    <property type="match status" value="1"/>
</dbReference>
<dbReference type="Proteomes" id="UP000471242">
    <property type="component" value="Unassembled WGS sequence"/>
</dbReference>
<keyword evidence="2" id="KW-1003">Cell membrane</keyword>
<accession>A0A0H4K6Z6</accession>
<dbReference type="InterPro" id="IPR012549">
    <property type="entry name" value="EptA-like_N"/>
</dbReference>
<keyword evidence="5 11" id="KW-0812">Transmembrane</keyword>
<dbReference type="EMBL" id="QZRB01000003">
    <property type="protein sequence ID" value="MVD22128.1"/>
    <property type="molecule type" value="Genomic_DNA"/>
</dbReference>
<gene>
    <name evidence="15" type="ORF">D6U24_02045</name>
    <name evidence="14" type="ORF">F0M16_14670</name>
</gene>
<dbReference type="GO" id="GO:0016776">
    <property type="term" value="F:phosphotransferase activity, phosphate group as acceptor"/>
    <property type="evidence" value="ECO:0007669"/>
    <property type="project" value="TreeGrafter"/>
</dbReference>
<keyword evidence="7 11" id="KW-0472">Membrane</keyword>
<dbReference type="GO" id="GO:0009244">
    <property type="term" value="P:lipopolysaccharide core region biosynthetic process"/>
    <property type="evidence" value="ECO:0007669"/>
    <property type="project" value="TreeGrafter"/>
</dbReference>
<dbReference type="PANTHER" id="PTHR30443:SF0">
    <property type="entry name" value="PHOSPHOETHANOLAMINE TRANSFERASE EPTA"/>
    <property type="match status" value="1"/>
</dbReference>
<evidence type="ECO:0000313" key="14">
    <source>
        <dbReference type="EMBL" id="KAA1253925.1"/>
    </source>
</evidence>
<dbReference type="SUPFAM" id="SSF53649">
    <property type="entry name" value="Alkaline phosphatase-like"/>
    <property type="match status" value="1"/>
</dbReference>
<name>A0A0H4K6Z6_VIBCL</name>
<evidence type="ECO:0000313" key="16">
    <source>
        <dbReference type="Proteomes" id="UP000323225"/>
    </source>
</evidence>
<dbReference type="PANTHER" id="PTHR30443">
    <property type="entry name" value="INNER MEMBRANE PROTEIN"/>
    <property type="match status" value="1"/>
</dbReference>
<dbReference type="GO" id="GO:0005886">
    <property type="term" value="C:plasma membrane"/>
    <property type="evidence" value="ECO:0007669"/>
    <property type="project" value="UniProtKB-SubCell"/>
</dbReference>
<dbReference type="InterPro" id="IPR000917">
    <property type="entry name" value="Sulfatase_N"/>
</dbReference>
<proteinExistence type="inferred from homology"/>
<evidence type="ECO:0000256" key="4">
    <source>
        <dbReference type="ARBA" id="ARBA00022679"/>
    </source>
</evidence>
<evidence type="ECO:0000256" key="1">
    <source>
        <dbReference type="ARBA" id="ARBA00004429"/>
    </source>
</evidence>
<protein>
    <recommendedName>
        <fullName evidence="9">Phosphoethanolamine transferase EptA</fullName>
    </recommendedName>
    <alternativeName>
        <fullName evidence="10">Polymyxin resistance protein PmrC</fullName>
    </alternativeName>
</protein>
<evidence type="ECO:0000256" key="10">
    <source>
        <dbReference type="ARBA" id="ARBA00082127"/>
    </source>
</evidence>
<dbReference type="InterPro" id="IPR017850">
    <property type="entry name" value="Alkaline_phosphatase_core_sf"/>
</dbReference>
<feature type="transmembrane region" description="Helical" evidence="11">
    <location>
        <begin position="120"/>
        <end position="142"/>
    </location>
</feature>
<dbReference type="Pfam" id="PF00884">
    <property type="entry name" value="Sulfatase"/>
    <property type="match status" value="1"/>
</dbReference>
<feature type="transmembrane region" description="Helical" evidence="11">
    <location>
        <begin position="49"/>
        <end position="67"/>
    </location>
</feature>
<evidence type="ECO:0000256" key="6">
    <source>
        <dbReference type="ARBA" id="ARBA00022989"/>
    </source>
</evidence>
<evidence type="ECO:0000259" key="13">
    <source>
        <dbReference type="Pfam" id="PF08019"/>
    </source>
</evidence>
<dbReference type="Proteomes" id="UP000323225">
    <property type="component" value="Unassembled WGS sequence"/>
</dbReference>
<dbReference type="KEGG" id="vcq:EN18_03735"/>
<dbReference type="EMBL" id="VUAA01000016">
    <property type="protein sequence ID" value="KAA1253925.1"/>
    <property type="molecule type" value="Genomic_DNA"/>
</dbReference>
<dbReference type="AlphaFoldDB" id="A0A0H4K6Z6"/>
<dbReference type="FunFam" id="3.40.720.10:FF:000022">
    <property type="entry name" value="Phosphoethanolamine transferase eptA"/>
    <property type="match status" value="1"/>
</dbReference>
<evidence type="ECO:0000256" key="9">
    <source>
        <dbReference type="ARBA" id="ARBA00067355"/>
    </source>
</evidence>
<dbReference type="CDD" id="cd16017">
    <property type="entry name" value="LptA"/>
    <property type="match status" value="1"/>
</dbReference>
<feature type="transmembrane region" description="Helical" evidence="11">
    <location>
        <begin position="79"/>
        <end position="100"/>
    </location>
</feature>
<feature type="transmembrane region" description="Helical" evidence="11">
    <location>
        <begin position="12"/>
        <end position="29"/>
    </location>
</feature>
<dbReference type="Gene3D" id="3.40.720.10">
    <property type="entry name" value="Alkaline Phosphatase, subunit A"/>
    <property type="match status" value="1"/>
</dbReference>
<organism evidence="15 17">
    <name type="scientific">Vibrio cholerae</name>
    <dbReference type="NCBI Taxonomy" id="666"/>
    <lineage>
        <taxon>Bacteria</taxon>
        <taxon>Pseudomonadati</taxon>
        <taxon>Pseudomonadota</taxon>
        <taxon>Gammaproteobacteria</taxon>
        <taxon>Vibrionales</taxon>
        <taxon>Vibrionaceae</taxon>
        <taxon>Vibrio</taxon>
    </lineage>
</organism>
<feature type="domain" description="Phosphoethanolamine transferase N-terminal" evidence="13">
    <location>
        <begin position="60"/>
        <end position="211"/>
    </location>
</feature>
<dbReference type="OMA" id="VWMSPGF"/>
<comment type="similarity">
    <text evidence="8">Belongs to the phosphoethanolamine transferase family. EptA subfamily.</text>
</comment>
<dbReference type="InterPro" id="IPR040423">
    <property type="entry name" value="PEA_transferase"/>
</dbReference>
<reference evidence="15 17" key="1">
    <citation type="submission" date="2018-09" db="EMBL/GenBank/DDBJ databases">
        <title>Genomic epidemiology reveals two lineages of Vibrio cholerae that can cause global cholera epidemics despite absence of cholera toxin gene.</title>
        <authorList>
            <person name="Wang H."/>
            <person name="Zen W."/>
            <person name="Yu H."/>
            <person name="Zhang W."/>
            <person name="Pan J."/>
            <person name="Yang C."/>
            <person name="Cui Y."/>
        </authorList>
    </citation>
    <scope>NUCLEOTIDE SEQUENCE [LARGE SCALE GENOMIC DNA]</scope>
    <source>
        <strain evidence="15 17">00-1_S85</strain>
    </source>
</reference>
<evidence type="ECO:0000256" key="8">
    <source>
        <dbReference type="ARBA" id="ARBA00061371"/>
    </source>
</evidence>
<evidence type="ECO:0000313" key="15">
    <source>
        <dbReference type="EMBL" id="MVD22128.1"/>
    </source>
</evidence>
<keyword evidence="4 15" id="KW-0808">Transferase</keyword>
<evidence type="ECO:0000256" key="7">
    <source>
        <dbReference type="ARBA" id="ARBA00023136"/>
    </source>
</evidence>
<dbReference type="InterPro" id="IPR058130">
    <property type="entry name" value="PEA_transf_C"/>
</dbReference>
<evidence type="ECO:0000259" key="12">
    <source>
        <dbReference type="Pfam" id="PF00884"/>
    </source>
</evidence>